<keyword evidence="3" id="KW-1185">Reference proteome</keyword>
<reference evidence="2 3" key="1">
    <citation type="submission" date="2023-08" db="EMBL/GenBank/DDBJ databases">
        <title>Black Yeasts Isolated from many extreme environments.</title>
        <authorList>
            <person name="Coleine C."/>
            <person name="Stajich J.E."/>
            <person name="Selbmann L."/>
        </authorList>
    </citation>
    <scope>NUCLEOTIDE SEQUENCE [LARGE SCALE GENOMIC DNA]</scope>
    <source>
        <strain evidence="2 3">CCFEE 5935</strain>
    </source>
</reference>
<organism evidence="2 3">
    <name type="scientific">Saxophila tyrrhenica</name>
    <dbReference type="NCBI Taxonomy" id="1690608"/>
    <lineage>
        <taxon>Eukaryota</taxon>
        <taxon>Fungi</taxon>
        <taxon>Dikarya</taxon>
        <taxon>Ascomycota</taxon>
        <taxon>Pezizomycotina</taxon>
        <taxon>Dothideomycetes</taxon>
        <taxon>Dothideomycetidae</taxon>
        <taxon>Mycosphaerellales</taxon>
        <taxon>Extremaceae</taxon>
        <taxon>Saxophila</taxon>
    </lineage>
</organism>
<evidence type="ECO:0000313" key="3">
    <source>
        <dbReference type="Proteomes" id="UP001337655"/>
    </source>
</evidence>
<protein>
    <submittedName>
        <fullName evidence="2">APC5 protein</fullName>
    </submittedName>
</protein>
<evidence type="ECO:0000256" key="1">
    <source>
        <dbReference type="SAM" id="Phobius"/>
    </source>
</evidence>
<name>A0AAV9NY51_9PEZI</name>
<feature type="transmembrane region" description="Helical" evidence="1">
    <location>
        <begin position="174"/>
        <end position="196"/>
    </location>
</feature>
<proteinExistence type="predicted"/>
<feature type="transmembrane region" description="Helical" evidence="1">
    <location>
        <begin position="149"/>
        <end position="168"/>
    </location>
</feature>
<sequence length="198" mass="21556">MACGGQYEKALDQLQNSRSGLTQGVLKLQQRVLIFEMLVLLKKSVHAEDFDAADHYLEQLRSARTHADTEITFEITLLEVELLLRKKDYKTALDIINNKIKQLKQNPRSDVAHTLTLLVQKSRIFAAASEPAKGLSICLRAASTAQQLMLVKVMVEAIAALGAILTALREFGAARGLLGAGSALVSALFFGPLVLVGD</sequence>
<keyword evidence="1" id="KW-0812">Transmembrane</keyword>
<dbReference type="EMBL" id="JAVRRT010000026">
    <property type="protein sequence ID" value="KAK5163337.1"/>
    <property type="molecule type" value="Genomic_DNA"/>
</dbReference>
<keyword evidence="1" id="KW-1133">Transmembrane helix</keyword>
<gene>
    <name evidence="2" type="primary">apc5_2</name>
    <name evidence="2" type="ORF">LTR77_010710</name>
</gene>
<comment type="caution">
    <text evidence="2">The sequence shown here is derived from an EMBL/GenBank/DDBJ whole genome shotgun (WGS) entry which is preliminary data.</text>
</comment>
<accession>A0AAV9NY51</accession>
<dbReference type="RefSeq" id="XP_064653831.1">
    <property type="nucleotide sequence ID" value="XM_064807927.1"/>
</dbReference>
<keyword evidence="1" id="KW-0472">Membrane</keyword>
<dbReference type="Proteomes" id="UP001337655">
    <property type="component" value="Unassembled WGS sequence"/>
</dbReference>
<dbReference type="AlphaFoldDB" id="A0AAV9NY51"/>
<evidence type="ECO:0000313" key="2">
    <source>
        <dbReference type="EMBL" id="KAK5163337.1"/>
    </source>
</evidence>
<dbReference type="GeneID" id="89932035"/>